<proteinExistence type="predicted"/>
<sequence>MMGVDCHPTIEIHVHVQFVVHTMKRHFNMLAL</sequence>
<reference evidence="1" key="2">
    <citation type="journal article" date="2015" name="Data Brief">
        <title>Shoot transcriptome of the giant reed, Arundo donax.</title>
        <authorList>
            <person name="Barrero R.A."/>
            <person name="Guerrero F.D."/>
            <person name="Moolhuijzen P."/>
            <person name="Goolsby J.A."/>
            <person name="Tidwell J."/>
            <person name="Bellgard S.E."/>
            <person name="Bellgard M.I."/>
        </authorList>
    </citation>
    <scope>NUCLEOTIDE SEQUENCE</scope>
    <source>
        <tissue evidence="1">Shoot tissue taken approximately 20 cm above the soil surface</tissue>
    </source>
</reference>
<reference evidence="1" key="1">
    <citation type="submission" date="2014-09" db="EMBL/GenBank/DDBJ databases">
        <authorList>
            <person name="Magalhaes I.L.F."/>
            <person name="Oliveira U."/>
            <person name="Santos F.R."/>
            <person name="Vidigal T.H.D.A."/>
            <person name="Brescovit A.D."/>
            <person name="Santos A.J."/>
        </authorList>
    </citation>
    <scope>NUCLEOTIDE SEQUENCE</scope>
    <source>
        <tissue evidence="1">Shoot tissue taken approximately 20 cm above the soil surface</tissue>
    </source>
</reference>
<organism evidence="1">
    <name type="scientific">Arundo donax</name>
    <name type="common">Giant reed</name>
    <name type="synonym">Donax arundinaceus</name>
    <dbReference type="NCBI Taxonomy" id="35708"/>
    <lineage>
        <taxon>Eukaryota</taxon>
        <taxon>Viridiplantae</taxon>
        <taxon>Streptophyta</taxon>
        <taxon>Embryophyta</taxon>
        <taxon>Tracheophyta</taxon>
        <taxon>Spermatophyta</taxon>
        <taxon>Magnoliopsida</taxon>
        <taxon>Liliopsida</taxon>
        <taxon>Poales</taxon>
        <taxon>Poaceae</taxon>
        <taxon>PACMAD clade</taxon>
        <taxon>Arundinoideae</taxon>
        <taxon>Arundineae</taxon>
        <taxon>Arundo</taxon>
    </lineage>
</organism>
<name>A0A0A8ZA16_ARUDO</name>
<dbReference type="EMBL" id="GBRH01266188">
    <property type="protein sequence ID" value="JAD31707.1"/>
    <property type="molecule type" value="Transcribed_RNA"/>
</dbReference>
<accession>A0A0A8ZA16</accession>
<protein>
    <submittedName>
        <fullName evidence="1">Uncharacterized protein</fullName>
    </submittedName>
</protein>
<evidence type="ECO:0000313" key="1">
    <source>
        <dbReference type="EMBL" id="JAD31707.1"/>
    </source>
</evidence>
<dbReference type="AlphaFoldDB" id="A0A0A8ZA16"/>